<dbReference type="Proteomes" id="UP000198233">
    <property type="component" value="Chromosome"/>
</dbReference>
<dbReference type="KEGG" id="smav:CFF01_10820"/>
<dbReference type="AlphaFoldDB" id="A0AAC9U0T3"/>
<sequence length="175" mass="19491">MSRIIEVLDYQRHWPEVFEAEKVLLLAVLGDRVITIEHIGSTSVPGLAAKPIIDILVEVDSLAALDAKSSQLQRLGYRARGEHGIAGRRYFQKGGEQRSHHLHAFQSGSAQLTAHLAFRDYLIAHPQMAGEYGRLKQRIAKKGQHDSEAYMALKADFMVETLALALGWYAANSSR</sequence>
<dbReference type="Pfam" id="PF04229">
    <property type="entry name" value="GrpB"/>
    <property type="match status" value="1"/>
</dbReference>
<dbReference type="RefSeq" id="WP_088904797.1">
    <property type="nucleotide sequence ID" value="NZ_CP022272.1"/>
</dbReference>
<dbReference type="InterPro" id="IPR007344">
    <property type="entry name" value="GrpB/CoaE"/>
</dbReference>
<dbReference type="PANTHER" id="PTHR34822">
    <property type="entry name" value="GRPB DOMAIN PROTEIN (AFU_ORTHOLOGUE AFUA_1G01530)"/>
    <property type="match status" value="1"/>
</dbReference>
<dbReference type="EMBL" id="CP022272">
    <property type="protein sequence ID" value="ASJ97034.1"/>
    <property type="molecule type" value="Genomic_DNA"/>
</dbReference>
<evidence type="ECO:0008006" key="3">
    <source>
        <dbReference type="Google" id="ProtNLM"/>
    </source>
</evidence>
<gene>
    <name evidence="1" type="ORF">CFF01_10820</name>
</gene>
<dbReference type="PANTHER" id="PTHR34822:SF1">
    <property type="entry name" value="GRPB FAMILY PROTEIN"/>
    <property type="match status" value="1"/>
</dbReference>
<organism evidence="1 2">
    <name type="scientific">Shewanella marisflavi</name>
    <dbReference type="NCBI Taxonomy" id="260364"/>
    <lineage>
        <taxon>Bacteria</taxon>
        <taxon>Pseudomonadati</taxon>
        <taxon>Pseudomonadota</taxon>
        <taxon>Gammaproteobacteria</taxon>
        <taxon>Alteromonadales</taxon>
        <taxon>Shewanellaceae</taxon>
        <taxon>Shewanella</taxon>
    </lineage>
</organism>
<dbReference type="SUPFAM" id="SSF81301">
    <property type="entry name" value="Nucleotidyltransferase"/>
    <property type="match status" value="1"/>
</dbReference>
<dbReference type="InterPro" id="IPR043519">
    <property type="entry name" value="NT_sf"/>
</dbReference>
<dbReference type="Gene3D" id="3.30.460.10">
    <property type="entry name" value="Beta Polymerase, domain 2"/>
    <property type="match status" value="1"/>
</dbReference>
<evidence type="ECO:0000313" key="2">
    <source>
        <dbReference type="Proteomes" id="UP000198233"/>
    </source>
</evidence>
<proteinExistence type="predicted"/>
<reference evidence="1 2" key="1">
    <citation type="submission" date="2017-06" db="EMBL/GenBank/DDBJ databases">
        <title>Complete genome sequence of Shewanella marisflavi EP1 associated with anaerobic 2,4-dinitrotoluene reduction and salt tolerance.</title>
        <authorList>
            <person name="Huang J."/>
        </authorList>
    </citation>
    <scope>NUCLEOTIDE SEQUENCE [LARGE SCALE GENOMIC DNA]</scope>
    <source>
        <strain evidence="1 2">EP1</strain>
    </source>
</reference>
<name>A0AAC9U0T3_9GAMM</name>
<evidence type="ECO:0000313" key="1">
    <source>
        <dbReference type="EMBL" id="ASJ97034.1"/>
    </source>
</evidence>
<protein>
    <recommendedName>
        <fullName evidence="3">GrpB family protein</fullName>
    </recommendedName>
</protein>
<accession>A0AAC9U0T3</accession>